<evidence type="ECO:0000313" key="1">
    <source>
        <dbReference type="EMBL" id="SFL93635.1"/>
    </source>
</evidence>
<protein>
    <submittedName>
        <fullName evidence="1">Phage minor tail protein</fullName>
    </submittedName>
</protein>
<dbReference type="STRING" id="29563.SAMN02983006_02389"/>
<dbReference type="EMBL" id="FOTI01000043">
    <property type="protein sequence ID" value="SFL93635.1"/>
    <property type="molecule type" value="Genomic_DNA"/>
</dbReference>
<keyword evidence="2" id="KW-1185">Reference proteome</keyword>
<evidence type="ECO:0000313" key="2">
    <source>
        <dbReference type="Proteomes" id="UP000199006"/>
    </source>
</evidence>
<reference evidence="1 2" key="1">
    <citation type="submission" date="2016-10" db="EMBL/GenBank/DDBJ databases">
        <authorList>
            <person name="de Groot N.N."/>
        </authorList>
    </citation>
    <scope>NUCLEOTIDE SEQUENCE [LARGE SCALE GENOMIC DNA]</scope>
    <source>
        <strain evidence="1 2">ATCC 51327</strain>
    </source>
</reference>
<sequence length="116" mass="14094">MEKFQFSHNNEWTDGIKFKTLVTEFEGGKEQRRTKGLPRRFFRLNFEKSTMTSDHANYIYNFFVARKGKTEAFLWDYEKDDGTIEEVTVRFDQDELERTVFMNYIYRFGLKMIEVL</sequence>
<name>A0A1I4LRS7_9FIRM</name>
<dbReference type="AlphaFoldDB" id="A0A1I4LRS7"/>
<gene>
    <name evidence="1" type="ORF">SAMN02983006_02389</name>
</gene>
<organism evidence="1 2">
    <name type="scientific">Halanaerobium salsuginis</name>
    <dbReference type="NCBI Taxonomy" id="29563"/>
    <lineage>
        <taxon>Bacteria</taxon>
        <taxon>Bacillati</taxon>
        <taxon>Bacillota</taxon>
        <taxon>Clostridia</taxon>
        <taxon>Halanaerobiales</taxon>
        <taxon>Halanaerobiaceae</taxon>
        <taxon>Halanaerobium</taxon>
    </lineage>
</organism>
<accession>A0A1I4LRS7</accession>
<proteinExistence type="predicted"/>
<dbReference type="Proteomes" id="UP000199006">
    <property type="component" value="Unassembled WGS sequence"/>
</dbReference>
<dbReference type="RefSeq" id="WP_089862414.1">
    <property type="nucleotide sequence ID" value="NZ_FOTI01000043.1"/>
</dbReference>